<dbReference type="EMBL" id="CP154622">
    <property type="protein sequence ID" value="XAM43240.1"/>
    <property type="molecule type" value="Genomic_DNA"/>
</dbReference>
<evidence type="ECO:0008006" key="3">
    <source>
        <dbReference type="Google" id="ProtNLM"/>
    </source>
</evidence>
<organism evidence="1 2">
    <name type="scientific">Terrisporobacter petrolearius</name>
    <dbReference type="NCBI Taxonomy" id="1460447"/>
    <lineage>
        <taxon>Bacteria</taxon>
        <taxon>Bacillati</taxon>
        <taxon>Bacillota</taxon>
        <taxon>Clostridia</taxon>
        <taxon>Peptostreptococcales</taxon>
        <taxon>Peptostreptococcaceae</taxon>
        <taxon>Terrisporobacter</taxon>
    </lineage>
</organism>
<keyword evidence="2" id="KW-1185">Reference proteome</keyword>
<proteinExistence type="predicted"/>
<evidence type="ECO:0000313" key="1">
    <source>
        <dbReference type="EMBL" id="XAM43240.1"/>
    </source>
</evidence>
<dbReference type="Gene3D" id="3.90.75.20">
    <property type="match status" value="1"/>
</dbReference>
<sequence>MNIYHEKDMIYFSDKSVKKLGYTNSNEELWNIIKDKKFYIKKDNNGIPKYIQCSSLNKSLHQIVIDFYYGEDIRKEMYNKKFIIEHHDNNGFNCSIENLSFLSKKRNTSKGLVYDIERVNSLDNVAINIFKDFETQNYQITLGFNTLYNLVTGNGEEISLASMFLVYDDNFKIVINDATNILDLLESNGELDINKLNFKNWTYDECTFLYLSEEERYSTIIIRDGKPYFNMDSPYGIIERIPPRDELYKKNK</sequence>
<reference evidence="1 2" key="1">
    <citation type="submission" date="2024-04" db="EMBL/GenBank/DDBJ databases">
        <title>Isolation and characterization of novel acetogenic strains of the genera Terrisporobacter and Acetoanaerobium.</title>
        <authorList>
            <person name="Boeer T."/>
            <person name="Schueler M.A."/>
            <person name="Lueschen A."/>
            <person name="Eysell L."/>
            <person name="Droege J."/>
            <person name="Heinemann M."/>
            <person name="Engelhardt L."/>
            <person name="Basen M."/>
            <person name="Daniel R."/>
        </authorList>
    </citation>
    <scope>NUCLEOTIDE SEQUENCE [LARGE SCALE GENOMIC DNA]</scope>
    <source>
        <strain evidence="1 2">ELB</strain>
    </source>
</reference>
<dbReference type="RefSeq" id="WP_343338040.1">
    <property type="nucleotide sequence ID" value="NZ_CP154622.1"/>
</dbReference>
<accession>A0ABZ3FL56</accession>
<evidence type="ECO:0000313" key="2">
    <source>
        <dbReference type="Proteomes" id="UP001477947"/>
    </source>
</evidence>
<name>A0ABZ3FL56_9FIRM</name>
<protein>
    <recommendedName>
        <fullName evidence="3">HNH endonuclease</fullName>
    </recommendedName>
</protein>
<dbReference type="Proteomes" id="UP001477947">
    <property type="component" value="Chromosome"/>
</dbReference>
<gene>
    <name evidence="1" type="ORF">TPELB_35590</name>
</gene>